<keyword evidence="1" id="KW-0378">Hydrolase</keyword>
<dbReference type="GeneID" id="25309716"/>
<organism evidence="4 5">
    <name type="scientific">Fonsecaea pedrosoi CBS 271.37</name>
    <dbReference type="NCBI Taxonomy" id="1442368"/>
    <lineage>
        <taxon>Eukaryota</taxon>
        <taxon>Fungi</taxon>
        <taxon>Dikarya</taxon>
        <taxon>Ascomycota</taxon>
        <taxon>Pezizomycotina</taxon>
        <taxon>Eurotiomycetes</taxon>
        <taxon>Chaetothyriomycetidae</taxon>
        <taxon>Chaetothyriales</taxon>
        <taxon>Herpotrichiellaceae</taxon>
        <taxon>Fonsecaea</taxon>
    </lineage>
</organism>
<dbReference type="OrthoDB" id="288987at2759"/>
<dbReference type="HOGENOM" id="CLU_013053_3_0_1"/>
<gene>
    <name evidence="4" type="ORF">Z517_10226</name>
</gene>
<protein>
    <recommendedName>
        <fullName evidence="3">UFSP1/2/DUB catalytic domain-containing protein</fullName>
    </recommendedName>
</protein>
<evidence type="ECO:0000313" key="4">
    <source>
        <dbReference type="EMBL" id="KIW75485.1"/>
    </source>
</evidence>
<feature type="domain" description="UFSP1/2/DUB catalytic" evidence="3">
    <location>
        <begin position="297"/>
        <end position="519"/>
    </location>
</feature>
<dbReference type="STRING" id="1442368.A0A0D2G9L8"/>
<dbReference type="Proteomes" id="UP000053029">
    <property type="component" value="Unassembled WGS sequence"/>
</dbReference>
<keyword evidence="5" id="KW-1185">Reference proteome</keyword>
<evidence type="ECO:0000256" key="2">
    <source>
        <dbReference type="SAM" id="MobiDB-lite"/>
    </source>
</evidence>
<feature type="region of interest" description="Disordered" evidence="2">
    <location>
        <begin position="76"/>
        <end position="101"/>
    </location>
</feature>
<evidence type="ECO:0000259" key="3">
    <source>
        <dbReference type="Pfam" id="PF07910"/>
    </source>
</evidence>
<reference evidence="4 5" key="1">
    <citation type="submission" date="2015-01" db="EMBL/GenBank/DDBJ databases">
        <title>The Genome Sequence of Fonsecaea pedrosoi CBS 271.37.</title>
        <authorList>
            <consortium name="The Broad Institute Genomics Platform"/>
            <person name="Cuomo C."/>
            <person name="de Hoog S."/>
            <person name="Gorbushina A."/>
            <person name="Stielow B."/>
            <person name="Teixiera M."/>
            <person name="Abouelleil A."/>
            <person name="Chapman S.B."/>
            <person name="Priest M."/>
            <person name="Young S.K."/>
            <person name="Wortman J."/>
            <person name="Nusbaum C."/>
            <person name="Birren B."/>
        </authorList>
    </citation>
    <scope>NUCLEOTIDE SEQUENCE [LARGE SCALE GENOMIC DNA]</scope>
    <source>
        <strain evidence="4 5">CBS 271.37</strain>
    </source>
</reference>
<sequence length="526" mass="58826">MATENREQYLTCPFCRFGTHDFDALERHVQHRHGGQQPDRQQPYNAAPQLSDADLAQLLAFEEAGLPAELALPDRHNVPARDENGMPESATNPPQLPSISRAGKEESWVQCVCGERVHFLELDAHSDMHAQENISMDDADIPSKDVELSTLRSTAQRPLVDVSNSFSTHISKSLRNYGQLPDKPSAPPPRSEKRRGPSLKDIFLGTPASPKRKSALSAVSSKLGKTKRLGRSELGPYAHEQQMPGWLRRMLEEGAKVTITNRIGPDGTLIKVETIANETPNLVPVLSRLSQLDRTVERAFYCSPQVLHVCKMPREGGFCGYRNIQMLVSYIQGADANGAENFRGRLPSILKVQDMIENAWDLGFNSSGRVETGGIRFTRKYIGTPEAQALFMSLDVPCEATAYTTTKEVEGFETMLLAVCEYFDDDSTKASVDKVVITDKPPIYFQHHGHSMTIVGVEQRSNGVVNLVVFDPMFNPSPALKKLAFSRNTTFRCAEPEKLLKAHRRGERYLEKYKDFELLKLKTRQS</sequence>
<evidence type="ECO:0000313" key="5">
    <source>
        <dbReference type="Proteomes" id="UP000053029"/>
    </source>
</evidence>
<dbReference type="GO" id="GO:0016787">
    <property type="term" value="F:hydrolase activity"/>
    <property type="evidence" value="ECO:0007669"/>
    <property type="project" value="UniProtKB-KW"/>
</dbReference>
<accession>A0A0D2G9L8</accession>
<dbReference type="InterPro" id="IPR012462">
    <property type="entry name" value="UFSP1/2_DUB_cat"/>
</dbReference>
<dbReference type="VEuPathDB" id="FungiDB:Z517_10226"/>
<dbReference type="RefSeq" id="XP_013279293.1">
    <property type="nucleotide sequence ID" value="XM_013423839.1"/>
</dbReference>
<dbReference type="AlphaFoldDB" id="A0A0D2G9L8"/>
<feature type="region of interest" description="Disordered" evidence="2">
    <location>
        <begin position="173"/>
        <end position="222"/>
    </location>
</feature>
<dbReference type="Pfam" id="PF07910">
    <property type="entry name" value="Peptidase_C78"/>
    <property type="match status" value="1"/>
</dbReference>
<evidence type="ECO:0000256" key="1">
    <source>
        <dbReference type="ARBA" id="ARBA00022801"/>
    </source>
</evidence>
<proteinExistence type="predicted"/>
<dbReference type="Gene3D" id="3.90.70.130">
    <property type="match status" value="1"/>
</dbReference>
<name>A0A0D2G9L8_9EURO</name>
<dbReference type="EMBL" id="KN846975">
    <property type="protein sequence ID" value="KIW75485.1"/>
    <property type="molecule type" value="Genomic_DNA"/>
</dbReference>